<proteinExistence type="predicted"/>
<evidence type="ECO:0000313" key="3">
    <source>
        <dbReference type="Proteomes" id="UP000199093"/>
    </source>
</evidence>
<dbReference type="Proteomes" id="UP000199093">
    <property type="component" value="Unassembled WGS sequence"/>
</dbReference>
<dbReference type="EMBL" id="FNEJ01000011">
    <property type="protein sequence ID" value="SDI85342.1"/>
    <property type="molecule type" value="Genomic_DNA"/>
</dbReference>
<dbReference type="OrthoDB" id="7871639at2"/>
<dbReference type="PROSITE" id="PS51257">
    <property type="entry name" value="PROKAR_LIPOPROTEIN"/>
    <property type="match status" value="1"/>
</dbReference>
<evidence type="ECO:0000256" key="1">
    <source>
        <dbReference type="SAM" id="MobiDB-lite"/>
    </source>
</evidence>
<sequence>MKAFLVPTVLLLSACSQLPFDTGPQQDSAAVTTAPRPEARPEAPAPAAGARTADQFDTASAEDRSAASAAPSVQGEMLGSTVASLGDPSQPGFWLETPLVSAPATGRVLHPGTNKWARVDLRPIDGPASGGSRISLSAMRVLGADLTDLPTVEVYAGG</sequence>
<feature type="region of interest" description="Disordered" evidence="1">
    <location>
        <begin position="21"/>
        <end position="74"/>
    </location>
</feature>
<accession>A0A1G8NYL0</accession>
<reference evidence="2 3" key="1">
    <citation type="submission" date="2016-10" db="EMBL/GenBank/DDBJ databases">
        <authorList>
            <person name="de Groot N.N."/>
        </authorList>
    </citation>
    <scope>NUCLEOTIDE SEQUENCE [LARGE SCALE GENOMIC DNA]</scope>
    <source>
        <strain evidence="2 3">DSM 26424</strain>
    </source>
</reference>
<protein>
    <submittedName>
        <fullName evidence="2">Uncharacterized protein</fullName>
    </submittedName>
</protein>
<dbReference type="RefSeq" id="WP_089847964.1">
    <property type="nucleotide sequence ID" value="NZ_FNEJ01000011.1"/>
</dbReference>
<name>A0A1G8NYL0_9RHOB</name>
<dbReference type="AlphaFoldDB" id="A0A1G8NYL0"/>
<dbReference type="STRING" id="555512.SAMN04487993_101170"/>
<gene>
    <name evidence="2" type="ORF">SAMN04487993_101170</name>
</gene>
<evidence type="ECO:0000313" key="2">
    <source>
        <dbReference type="EMBL" id="SDI85342.1"/>
    </source>
</evidence>
<organism evidence="2 3">
    <name type="scientific">Salipiger marinus</name>
    <dbReference type="NCBI Taxonomy" id="555512"/>
    <lineage>
        <taxon>Bacteria</taxon>
        <taxon>Pseudomonadati</taxon>
        <taxon>Pseudomonadota</taxon>
        <taxon>Alphaproteobacteria</taxon>
        <taxon>Rhodobacterales</taxon>
        <taxon>Roseobacteraceae</taxon>
        <taxon>Salipiger</taxon>
    </lineage>
</organism>
<keyword evidence="3" id="KW-1185">Reference proteome</keyword>